<proteinExistence type="inferred from homology"/>
<dbReference type="GO" id="GO:1990904">
    <property type="term" value="C:ribonucleoprotein complex"/>
    <property type="evidence" value="ECO:0007669"/>
    <property type="project" value="UniProtKB-KW"/>
</dbReference>
<dbReference type="GO" id="GO:0070180">
    <property type="term" value="F:large ribosomal subunit rRNA binding"/>
    <property type="evidence" value="ECO:0007669"/>
    <property type="project" value="UniProtKB-UniRule"/>
</dbReference>
<keyword evidence="6" id="KW-1185">Reference proteome</keyword>
<dbReference type="InterPro" id="IPR050522">
    <property type="entry name" value="Ribosomal_protein_eL43"/>
</dbReference>
<dbReference type="GO" id="GO:0006412">
    <property type="term" value="P:translation"/>
    <property type="evidence" value="ECO:0007669"/>
    <property type="project" value="UniProtKB-UniRule"/>
</dbReference>
<keyword evidence="4" id="KW-0699">rRNA-binding</keyword>
<dbReference type="HAMAP" id="MF_00327">
    <property type="entry name" value="Ribosomal_eL43"/>
    <property type="match status" value="1"/>
</dbReference>
<dbReference type="AlphaFoldDB" id="A0A832V1J4"/>
<dbReference type="EMBL" id="DVAD01000004">
    <property type="protein sequence ID" value="HIJ99336.1"/>
    <property type="molecule type" value="Genomic_DNA"/>
</dbReference>
<evidence type="ECO:0000256" key="3">
    <source>
        <dbReference type="ARBA" id="ARBA00023274"/>
    </source>
</evidence>
<evidence type="ECO:0000256" key="2">
    <source>
        <dbReference type="ARBA" id="ARBA00022980"/>
    </source>
</evidence>
<comment type="function">
    <text evidence="4">Binds to the 23S rRNA.</text>
</comment>
<dbReference type="Gene3D" id="2.20.25.30">
    <property type="match status" value="1"/>
</dbReference>
<dbReference type="PANTHER" id="PTHR48129:SF1">
    <property type="entry name" value="LARGE RIBOSOMAL SUBUNIT PROTEIN EL43"/>
    <property type="match status" value="1"/>
</dbReference>
<feature type="binding site" evidence="4">
    <location>
        <position position="40"/>
    </location>
    <ligand>
        <name>Zn(2+)</name>
        <dbReference type="ChEBI" id="CHEBI:29105"/>
    </ligand>
</feature>
<comment type="caution">
    <text evidence="5">The sequence shown here is derived from an EMBL/GenBank/DDBJ whole genome shotgun (WGS) entry which is preliminary data.</text>
</comment>
<dbReference type="Proteomes" id="UP000604391">
    <property type="component" value="Unassembled WGS sequence"/>
</dbReference>
<evidence type="ECO:0000313" key="5">
    <source>
        <dbReference type="EMBL" id="HIJ99336.1"/>
    </source>
</evidence>
<keyword evidence="4" id="KW-0862">Zinc</keyword>
<organism evidence="5 6">
    <name type="scientific">Candidatus Undinarchaeum marinum</name>
    <dbReference type="NCBI Taxonomy" id="2756141"/>
    <lineage>
        <taxon>Archaea</taxon>
        <taxon>Candidatus Undinarchaeota</taxon>
        <taxon>Candidatus Undinarchaeia</taxon>
        <taxon>Candidatus Undinarchaeales</taxon>
        <taxon>Candidatus Undinarchaeaceae</taxon>
        <taxon>Candidatus Undinarchaeum</taxon>
    </lineage>
</organism>
<dbReference type="GO" id="GO:0003735">
    <property type="term" value="F:structural constituent of ribosome"/>
    <property type="evidence" value="ECO:0007669"/>
    <property type="project" value="InterPro"/>
</dbReference>
<evidence type="ECO:0000256" key="1">
    <source>
        <dbReference type="ARBA" id="ARBA00022884"/>
    </source>
</evidence>
<dbReference type="InterPro" id="IPR011331">
    <property type="entry name" value="Ribosomal_eL37/eL43"/>
</dbReference>
<keyword evidence="2 4" id="KW-0689">Ribosomal protein</keyword>
<sequence>MRTKQVGSSGRFGQRYGRRVRLRTATIEKHSKAYHPCPSCKAKKVRREFAGVWRCRKCNMQFSGGAYSPSSSIEEIKARFTSAVVLQKTKSPGQSQEESLDVV</sequence>
<evidence type="ECO:0000313" key="6">
    <source>
        <dbReference type="Proteomes" id="UP000604391"/>
    </source>
</evidence>
<protein>
    <recommendedName>
        <fullName evidence="4">Large ribosomal subunit protein eL43</fullName>
    </recommendedName>
</protein>
<evidence type="ECO:0000256" key="4">
    <source>
        <dbReference type="HAMAP-Rule" id="MF_00327"/>
    </source>
</evidence>
<feature type="binding site" evidence="4">
    <location>
        <position position="55"/>
    </location>
    <ligand>
        <name>Zn(2+)</name>
        <dbReference type="ChEBI" id="CHEBI:29105"/>
    </ligand>
</feature>
<dbReference type="GO" id="GO:0005840">
    <property type="term" value="C:ribosome"/>
    <property type="evidence" value="ECO:0007669"/>
    <property type="project" value="UniProtKB-KW"/>
</dbReference>
<keyword evidence="4" id="KW-0863">Zinc-finger</keyword>
<dbReference type="InterPro" id="IPR011332">
    <property type="entry name" value="Ribosomal_zn-bd"/>
</dbReference>
<dbReference type="Pfam" id="PF01780">
    <property type="entry name" value="Ribosomal_L37ae"/>
    <property type="match status" value="1"/>
</dbReference>
<feature type="binding site" evidence="4">
    <location>
        <position position="37"/>
    </location>
    <ligand>
        <name>Zn(2+)</name>
        <dbReference type="ChEBI" id="CHEBI:29105"/>
    </ligand>
</feature>
<dbReference type="PANTHER" id="PTHR48129">
    <property type="entry name" value="60S RIBOSOMAL PROTEIN L37A"/>
    <property type="match status" value="1"/>
</dbReference>
<comment type="cofactor">
    <cofactor evidence="4">
        <name>Zn(2+)</name>
        <dbReference type="ChEBI" id="CHEBI:29105"/>
    </cofactor>
    <text evidence="4">Binds 1 zinc ion per subunit.</text>
</comment>
<dbReference type="InterPro" id="IPR002674">
    <property type="entry name" value="Ribosomal_eL43"/>
</dbReference>
<dbReference type="GO" id="GO:0008270">
    <property type="term" value="F:zinc ion binding"/>
    <property type="evidence" value="ECO:0007669"/>
    <property type="project" value="UniProtKB-UniRule"/>
</dbReference>
<gene>
    <name evidence="4" type="primary">rpl37ae</name>
    <name evidence="5" type="ORF">H1011_00745</name>
</gene>
<comment type="similarity">
    <text evidence="4">Belongs to the eukaryotic ribosomal protein eL43 family. Putative zinc-binding subfamily.</text>
</comment>
<feature type="zinc finger region" description="C4-type" evidence="4">
    <location>
        <begin position="37"/>
        <end position="58"/>
    </location>
</feature>
<comment type="subunit">
    <text evidence="4">Part of the 50S ribosomal subunit.</text>
</comment>
<dbReference type="SUPFAM" id="SSF57829">
    <property type="entry name" value="Zn-binding ribosomal proteins"/>
    <property type="match status" value="1"/>
</dbReference>
<name>A0A832V1J4_9ARCH</name>
<accession>A0A832V1J4</accession>
<keyword evidence="3 4" id="KW-0687">Ribonucleoprotein</keyword>
<keyword evidence="4" id="KW-0479">Metal-binding</keyword>
<reference evidence="5 6" key="1">
    <citation type="journal article" name="Nat. Commun.">
        <title>Undinarchaeota illuminate DPANN phylogeny and the impact of gene transfer on archaeal evolution.</title>
        <authorList>
            <person name="Dombrowski N."/>
            <person name="Williams T.A."/>
            <person name="Sun J."/>
            <person name="Woodcroft B.J."/>
            <person name="Lee J.H."/>
            <person name="Minh B.Q."/>
            <person name="Rinke C."/>
            <person name="Spang A."/>
        </authorList>
    </citation>
    <scope>NUCLEOTIDE SEQUENCE [LARGE SCALE GENOMIC DNA]</scope>
    <source>
        <strain evidence="5">MAG_bin17</strain>
    </source>
</reference>
<dbReference type="NCBIfam" id="NF003058">
    <property type="entry name" value="PRK03976.1"/>
    <property type="match status" value="1"/>
</dbReference>
<feature type="binding site" evidence="4">
    <location>
        <position position="58"/>
    </location>
    <ligand>
        <name>Zn(2+)</name>
        <dbReference type="ChEBI" id="CHEBI:29105"/>
    </ligand>
</feature>
<keyword evidence="1 4" id="KW-0694">RNA-binding</keyword>